<feature type="transmembrane region" description="Helical" evidence="1">
    <location>
        <begin position="96"/>
        <end position="115"/>
    </location>
</feature>
<dbReference type="Pfam" id="PF01757">
    <property type="entry name" value="Acyl_transf_3"/>
    <property type="match status" value="1"/>
</dbReference>
<feature type="transmembrane region" description="Helical" evidence="1">
    <location>
        <begin position="185"/>
        <end position="206"/>
    </location>
</feature>
<feature type="domain" description="Acyltransferase 3" evidence="2">
    <location>
        <begin position="22"/>
        <end position="366"/>
    </location>
</feature>
<keyword evidence="3" id="KW-0808">Transferase</keyword>
<comment type="caution">
    <text evidence="3">The sequence shown here is derived from an EMBL/GenBank/DDBJ whole genome shotgun (WGS) entry which is preliminary data.</text>
</comment>
<feature type="transmembrane region" description="Helical" evidence="1">
    <location>
        <begin position="351"/>
        <end position="370"/>
    </location>
</feature>
<gene>
    <name evidence="3" type="ORF">E5K02_01880</name>
</gene>
<dbReference type="AlphaFoldDB" id="A0A4Z0QDQ5"/>
<dbReference type="PANTHER" id="PTHR23028">
    <property type="entry name" value="ACETYLTRANSFERASE"/>
    <property type="match status" value="1"/>
</dbReference>
<feature type="transmembrane region" description="Helical" evidence="1">
    <location>
        <begin position="157"/>
        <end position="178"/>
    </location>
</feature>
<dbReference type="GO" id="GO:0016020">
    <property type="term" value="C:membrane"/>
    <property type="evidence" value="ECO:0007669"/>
    <property type="project" value="TreeGrafter"/>
</dbReference>
<reference evidence="3 4" key="1">
    <citation type="submission" date="2019-04" db="EMBL/GenBank/DDBJ databases">
        <authorList>
            <person name="Feng G."/>
            <person name="Zhang J."/>
            <person name="Zhu H."/>
        </authorList>
    </citation>
    <scope>NUCLEOTIDE SEQUENCE [LARGE SCALE GENOMIC DNA]</scope>
    <source>
        <strain evidence="3 4">9PBR-1</strain>
    </source>
</reference>
<evidence type="ECO:0000313" key="4">
    <source>
        <dbReference type="Proteomes" id="UP000298471"/>
    </source>
</evidence>
<keyword evidence="4" id="KW-1185">Reference proteome</keyword>
<feature type="transmembrane region" description="Helical" evidence="1">
    <location>
        <begin position="255"/>
        <end position="273"/>
    </location>
</feature>
<feature type="transmembrane region" description="Helical" evidence="1">
    <location>
        <begin position="328"/>
        <end position="345"/>
    </location>
</feature>
<keyword evidence="3" id="KW-0012">Acyltransferase</keyword>
<dbReference type="InterPro" id="IPR050879">
    <property type="entry name" value="Acyltransferase_3"/>
</dbReference>
<evidence type="ECO:0000259" key="2">
    <source>
        <dbReference type="Pfam" id="PF01757"/>
    </source>
</evidence>
<keyword evidence="1" id="KW-0472">Membrane</keyword>
<keyword evidence="1" id="KW-0812">Transmembrane</keyword>
<dbReference type="PANTHER" id="PTHR23028:SF53">
    <property type="entry name" value="ACYL_TRANSF_3 DOMAIN-CONTAINING PROTEIN"/>
    <property type="match status" value="1"/>
</dbReference>
<organism evidence="3 4">
    <name type="scientific">Hymenobacter metallicola</name>
    <dbReference type="NCBI Taxonomy" id="2563114"/>
    <lineage>
        <taxon>Bacteria</taxon>
        <taxon>Pseudomonadati</taxon>
        <taxon>Bacteroidota</taxon>
        <taxon>Cytophagia</taxon>
        <taxon>Cytophagales</taxon>
        <taxon>Hymenobacteraceae</taxon>
        <taxon>Hymenobacter</taxon>
    </lineage>
</organism>
<feature type="transmembrane region" description="Helical" evidence="1">
    <location>
        <begin position="20"/>
        <end position="39"/>
    </location>
</feature>
<dbReference type="RefSeq" id="WP_135391609.1">
    <property type="nucleotide sequence ID" value="NZ_SRMB01000001.1"/>
</dbReference>
<feature type="transmembrane region" description="Helical" evidence="1">
    <location>
        <begin position="285"/>
        <end position="307"/>
    </location>
</feature>
<dbReference type="EMBL" id="SRMB01000001">
    <property type="protein sequence ID" value="TGE28238.1"/>
    <property type="molecule type" value="Genomic_DNA"/>
</dbReference>
<evidence type="ECO:0000256" key="1">
    <source>
        <dbReference type="SAM" id="Phobius"/>
    </source>
</evidence>
<dbReference type="Proteomes" id="UP000298471">
    <property type="component" value="Unassembled WGS sequence"/>
</dbReference>
<protein>
    <submittedName>
        <fullName evidence="3">Acyltransferase</fullName>
    </submittedName>
</protein>
<feature type="transmembrane region" description="Helical" evidence="1">
    <location>
        <begin position="59"/>
        <end position="75"/>
    </location>
</feature>
<dbReference type="GO" id="GO:0016747">
    <property type="term" value="F:acyltransferase activity, transferring groups other than amino-acyl groups"/>
    <property type="evidence" value="ECO:0007669"/>
    <property type="project" value="InterPro"/>
</dbReference>
<evidence type="ECO:0000313" key="3">
    <source>
        <dbReference type="EMBL" id="TGE28238.1"/>
    </source>
</evidence>
<name>A0A4Z0QDQ5_9BACT</name>
<dbReference type="GO" id="GO:0009103">
    <property type="term" value="P:lipopolysaccharide biosynthetic process"/>
    <property type="evidence" value="ECO:0007669"/>
    <property type="project" value="TreeGrafter"/>
</dbReference>
<feature type="transmembrane region" description="Helical" evidence="1">
    <location>
        <begin position="226"/>
        <end position="243"/>
    </location>
</feature>
<accession>A0A4Z0QDQ5</accession>
<dbReference type="OrthoDB" id="9796461at2"/>
<sequence>MVVSDAKRQVIRSPLVSRYFPALTGLRAVAAYLVFFTHFNPFATGSLPWKIAHEGNTGVTIFFVLSGFLICTRYLDSVQISRPWLMRYFRNRFARIYPLYFLITATTFLLIGLGYSQDINDQWHQYKGYDREIVLFLNFTLLRAFFRDIIFTGVPPGWTLTVEETFYLLAPVLLLLLARTPAPRLRYLLLVAASLLLLAIGGLFVWQAPHWMGFFGSYPYMLTYTFFGRCVEFLSGMGLALFIRRQPAPARARHTTWAGLLLMVVCIGAMAYSNPVKEGLDSFSFISIGINNFVLPAGVVLLLYGLLSEPTWLRRLLETRVLGLLGKSSYAFYLVHFSVITPFITTYISSQIAVCFILLVLLSLLLFRFVEEPLQKLLRAY</sequence>
<dbReference type="InterPro" id="IPR002656">
    <property type="entry name" value="Acyl_transf_3_dom"/>
</dbReference>
<keyword evidence="1" id="KW-1133">Transmembrane helix</keyword>
<proteinExistence type="predicted"/>